<proteinExistence type="predicted"/>
<dbReference type="Proteomes" id="UP000249134">
    <property type="component" value="Chromosome 1"/>
</dbReference>
<dbReference type="STRING" id="1348624.GCA_001591545_01658"/>
<protein>
    <submittedName>
        <fullName evidence="1">Uncharacterized protein ylzJ</fullName>
    </submittedName>
</protein>
<dbReference type="Pfam" id="PF14035">
    <property type="entry name" value="YlzJ"/>
    <property type="match status" value="1"/>
</dbReference>
<name>A0A2X4WJS4_LEDLE</name>
<dbReference type="InterPro" id="IPR025619">
    <property type="entry name" value="YlzJ"/>
</dbReference>
<evidence type="ECO:0000313" key="2">
    <source>
        <dbReference type="Proteomes" id="UP000249134"/>
    </source>
</evidence>
<dbReference type="EMBL" id="LS483476">
    <property type="protein sequence ID" value="SQI60118.1"/>
    <property type="molecule type" value="Genomic_DNA"/>
</dbReference>
<organism evidence="1 2">
    <name type="scientific">Lederbergia lenta</name>
    <name type="common">Bacillus lentus</name>
    <dbReference type="NCBI Taxonomy" id="1467"/>
    <lineage>
        <taxon>Bacteria</taxon>
        <taxon>Bacillati</taxon>
        <taxon>Bacillota</taxon>
        <taxon>Bacilli</taxon>
        <taxon>Bacillales</taxon>
        <taxon>Bacillaceae</taxon>
        <taxon>Lederbergia</taxon>
    </lineage>
</organism>
<sequence>MIHHTIIPPELIFPEQLESFSDQVSLTRNGVPMVVEQRGNMYKIVRIMSSDPADYLNSELHPGSYIPI</sequence>
<accession>A0A2X4WJS4</accession>
<dbReference type="KEGG" id="blen:NCTC4824_02609"/>
<dbReference type="RefSeq" id="WP_066139511.1">
    <property type="nucleotide sequence ID" value="NZ_CBCSGM010000001.1"/>
</dbReference>
<evidence type="ECO:0000313" key="1">
    <source>
        <dbReference type="EMBL" id="SQI60118.1"/>
    </source>
</evidence>
<reference evidence="1 2" key="1">
    <citation type="submission" date="2018-06" db="EMBL/GenBank/DDBJ databases">
        <authorList>
            <consortium name="Pathogen Informatics"/>
            <person name="Doyle S."/>
        </authorList>
    </citation>
    <scope>NUCLEOTIDE SEQUENCE [LARGE SCALE GENOMIC DNA]</scope>
    <source>
        <strain evidence="1 2">NCTC4824</strain>
    </source>
</reference>
<dbReference type="AlphaFoldDB" id="A0A2X4WJS4"/>
<keyword evidence="2" id="KW-1185">Reference proteome</keyword>
<gene>
    <name evidence="1" type="ORF">NCTC4824_02609</name>
</gene>